<dbReference type="RefSeq" id="WP_084117363.1">
    <property type="nucleotide sequence ID" value="NZ_FWXH01000021.1"/>
</dbReference>
<keyword evidence="2" id="KW-1185">Reference proteome</keyword>
<evidence type="ECO:0008006" key="3">
    <source>
        <dbReference type="Google" id="ProtNLM"/>
    </source>
</evidence>
<dbReference type="OrthoDB" id="1682923at2"/>
<evidence type="ECO:0000313" key="2">
    <source>
        <dbReference type="Proteomes" id="UP000192468"/>
    </source>
</evidence>
<dbReference type="SUPFAM" id="SSF81301">
    <property type="entry name" value="Nucleotidyltransferase"/>
    <property type="match status" value="1"/>
</dbReference>
<sequence>MDIANFINDVERWTRIQDTIHALILVGAYGRGENNENAAIHFHLITTTPKLYTDNPSFVNNFGVVVESSIKQNGIVTSLQIWYSNGIEADFSITTPIWISTPLEEETEKTLSAGYKVILDKKNYFKKVRVAIK</sequence>
<dbReference type="Proteomes" id="UP000192468">
    <property type="component" value="Unassembled WGS sequence"/>
</dbReference>
<accession>A0A1W1XWS3</accession>
<reference evidence="1 2" key="1">
    <citation type="submission" date="2017-04" db="EMBL/GenBank/DDBJ databases">
        <authorList>
            <person name="Afonso C.L."/>
            <person name="Miller P.J."/>
            <person name="Scott M.A."/>
            <person name="Spackman E."/>
            <person name="Goraichik I."/>
            <person name="Dimitrov K.M."/>
            <person name="Suarez D.L."/>
            <person name="Swayne D.E."/>
        </authorList>
    </citation>
    <scope>NUCLEOTIDE SEQUENCE [LARGE SCALE GENOMIC DNA]</scope>
    <source>
        <strain evidence="1 2">DSM 12555</strain>
    </source>
</reference>
<dbReference type="EMBL" id="FWXH01000021">
    <property type="protein sequence ID" value="SMC27968.1"/>
    <property type="molecule type" value="Genomic_DNA"/>
</dbReference>
<dbReference type="STRING" id="1121291.SAMN02745134_03351"/>
<dbReference type="Gene3D" id="3.30.460.10">
    <property type="entry name" value="Beta Polymerase, domain 2"/>
    <property type="match status" value="1"/>
</dbReference>
<proteinExistence type="predicted"/>
<gene>
    <name evidence="1" type="ORF">SAMN02745134_03351</name>
</gene>
<dbReference type="InterPro" id="IPR043519">
    <property type="entry name" value="NT_sf"/>
</dbReference>
<protein>
    <recommendedName>
        <fullName evidence="3">Nucleotidyltransferase domain-containing protein</fullName>
    </recommendedName>
</protein>
<evidence type="ECO:0000313" key="1">
    <source>
        <dbReference type="EMBL" id="SMC27968.1"/>
    </source>
</evidence>
<organism evidence="1 2">
    <name type="scientific">Clostridium acidisoli DSM 12555</name>
    <dbReference type="NCBI Taxonomy" id="1121291"/>
    <lineage>
        <taxon>Bacteria</taxon>
        <taxon>Bacillati</taxon>
        <taxon>Bacillota</taxon>
        <taxon>Clostridia</taxon>
        <taxon>Eubacteriales</taxon>
        <taxon>Clostridiaceae</taxon>
        <taxon>Clostridium</taxon>
    </lineage>
</organism>
<dbReference type="AlphaFoldDB" id="A0A1W1XWS3"/>
<name>A0A1W1XWS3_9CLOT</name>